<protein>
    <recommendedName>
        <fullName evidence="3">CopG family transcriptional regulator</fullName>
    </recommendedName>
</protein>
<dbReference type="RefSeq" id="WP_273938138.1">
    <property type="nucleotide sequence ID" value="NZ_CP097263.1"/>
</dbReference>
<keyword evidence="2" id="KW-1185">Reference proteome</keyword>
<dbReference type="EMBL" id="JBHLUD010000015">
    <property type="protein sequence ID" value="MFC0548019.1"/>
    <property type="molecule type" value="Genomic_DNA"/>
</dbReference>
<organism evidence="1 2">
    <name type="scientific">Kutzneria chonburiensis</name>
    <dbReference type="NCBI Taxonomy" id="1483604"/>
    <lineage>
        <taxon>Bacteria</taxon>
        <taxon>Bacillati</taxon>
        <taxon>Actinomycetota</taxon>
        <taxon>Actinomycetes</taxon>
        <taxon>Pseudonocardiales</taxon>
        <taxon>Pseudonocardiaceae</taxon>
        <taxon>Kutzneria</taxon>
    </lineage>
</organism>
<name>A0ABV6N609_9PSEU</name>
<reference evidence="1 2" key="1">
    <citation type="submission" date="2024-09" db="EMBL/GenBank/DDBJ databases">
        <authorList>
            <person name="Sun Q."/>
            <person name="Mori K."/>
        </authorList>
    </citation>
    <scope>NUCLEOTIDE SEQUENCE [LARGE SCALE GENOMIC DNA]</scope>
    <source>
        <strain evidence="1 2">TBRC 1432</strain>
    </source>
</reference>
<evidence type="ECO:0008006" key="3">
    <source>
        <dbReference type="Google" id="ProtNLM"/>
    </source>
</evidence>
<evidence type="ECO:0000313" key="2">
    <source>
        <dbReference type="Proteomes" id="UP001589810"/>
    </source>
</evidence>
<dbReference type="Proteomes" id="UP001589810">
    <property type="component" value="Unassembled WGS sequence"/>
</dbReference>
<accession>A0ABV6N609</accession>
<sequence length="89" mass="10140">MEWVRHEVPPKNPSAVYSVRIPADRIEQLRRVATERGVQPTALIRAWVLAQLDAADQGDERKREWEQEVRATVVRLKELLDGAPLADTA</sequence>
<evidence type="ECO:0000313" key="1">
    <source>
        <dbReference type="EMBL" id="MFC0548019.1"/>
    </source>
</evidence>
<proteinExistence type="predicted"/>
<gene>
    <name evidence="1" type="ORF">ACFFH7_41385</name>
</gene>
<comment type="caution">
    <text evidence="1">The sequence shown here is derived from an EMBL/GenBank/DDBJ whole genome shotgun (WGS) entry which is preliminary data.</text>
</comment>